<evidence type="ECO:0000313" key="10">
    <source>
        <dbReference type="EMBL" id="THG23031.1"/>
    </source>
</evidence>
<dbReference type="InterPro" id="IPR009014">
    <property type="entry name" value="Transketo_C/PFOR_II"/>
</dbReference>
<dbReference type="InterPro" id="IPR033248">
    <property type="entry name" value="Transketolase_C"/>
</dbReference>
<name>A0A4S4F0U0_CAMSN</name>
<dbReference type="Gene3D" id="3.40.50.300">
    <property type="entry name" value="P-loop containing nucleotide triphosphate hydrolases"/>
    <property type="match status" value="1"/>
</dbReference>
<feature type="domain" description="Transketolase C-terminal" evidence="8">
    <location>
        <begin position="210"/>
        <end position="303"/>
    </location>
</feature>
<dbReference type="EMBL" id="SDRB02000542">
    <property type="protein sequence ID" value="THG23031.1"/>
    <property type="molecule type" value="Genomic_DNA"/>
</dbReference>
<keyword evidence="3 4" id="KW-0786">Thiamine pyrophosphate</keyword>
<dbReference type="Proteomes" id="UP000306102">
    <property type="component" value="Unassembled WGS sequence"/>
</dbReference>
<dbReference type="Gene3D" id="3.40.50.970">
    <property type="match status" value="2"/>
</dbReference>
<dbReference type="InterPro" id="IPR027417">
    <property type="entry name" value="P-loop_NTPase"/>
</dbReference>
<evidence type="ECO:0000313" key="11">
    <source>
        <dbReference type="Proteomes" id="UP000306102"/>
    </source>
</evidence>
<dbReference type="GO" id="GO:0003676">
    <property type="term" value="F:nucleic acid binding"/>
    <property type="evidence" value="ECO:0007669"/>
    <property type="project" value="InterPro"/>
</dbReference>
<dbReference type="STRING" id="542762.A0A4S4F0U0"/>
<feature type="domain" description="DUF7798" evidence="9">
    <location>
        <begin position="352"/>
        <end position="396"/>
    </location>
</feature>
<dbReference type="SUPFAM" id="SSF52922">
    <property type="entry name" value="TK C-terminal domain-like"/>
    <property type="match status" value="1"/>
</dbReference>
<evidence type="ECO:0000259" key="9">
    <source>
        <dbReference type="Pfam" id="PF25074"/>
    </source>
</evidence>
<comment type="cofactor">
    <cofactor evidence="1 4">
        <name>thiamine diphosphate</name>
        <dbReference type="ChEBI" id="CHEBI:58937"/>
    </cofactor>
</comment>
<reference evidence="10 11" key="1">
    <citation type="journal article" date="2018" name="Proc. Natl. Acad. Sci. U.S.A.">
        <title>Draft genome sequence of Camellia sinensis var. sinensis provides insights into the evolution of the tea genome and tea quality.</title>
        <authorList>
            <person name="Wei C."/>
            <person name="Yang H."/>
            <person name="Wang S."/>
            <person name="Zhao J."/>
            <person name="Liu C."/>
            <person name="Gao L."/>
            <person name="Xia E."/>
            <person name="Lu Y."/>
            <person name="Tai Y."/>
            <person name="She G."/>
            <person name="Sun J."/>
            <person name="Cao H."/>
            <person name="Tong W."/>
            <person name="Gao Q."/>
            <person name="Li Y."/>
            <person name="Deng W."/>
            <person name="Jiang X."/>
            <person name="Wang W."/>
            <person name="Chen Q."/>
            <person name="Zhang S."/>
            <person name="Li H."/>
            <person name="Wu J."/>
            <person name="Wang P."/>
            <person name="Li P."/>
            <person name="Shi C."/>
            <person name="Zheng F."/>
            <person name="Jian J."/>
            <person name="Huang B."/>
            <person name="Shan D."/>
            <person name="Shi M."/>
            <person name="Fang C."/>
            <person name="Yue Y."/>
            <person name="Li F."/>
            <person name="Li D."/>
            <person name="Wei S."/>
            <person name="Han B."/>
            <person name="Jiang C."/>
            <person name="Yin Y."/>
            <person name="Xia T."/>
            <person name="Zhang Z."/>
            <person name="Bennetzen J.L."/>
            <person name="Zhao S."/>
            <person name="Wan X."/>
        </authorList>
    </citation>
    <scope>NUCLEOTIDE SEQUENCE [LARGE SCALE GENOMIC DNA]</scope>
    <source>
        <strain evidence="11">cv. Shuchazao</strain>
        <tissue evidence="10">Leaf</tissue>
    </source>
</reference>
<keyword evidence="4" id="KW-0670">Pyruvate</keyword>
<comment type="caution">
    <text evidence="10">The sequence shown here is derived from an EMBL/GenBank/DDBJ whole genome shotgun (WGS) entry which is preliminary data.</text>
</comment>
<dbReference type="SUPFAM" id="SSF52518">
    <property type="entry name" value="Thiamin diphosphate-binding fold (THDP-binding)"/>
    <property type="match status" value="1"/>
</dbReference>
<sequence>MSRHLSVLMTLIMASIWKRWEQQRYISVVPKTFEPILQLAAAVLAQVVEVAKIAAISIVDMQNVVEEDSESSKEDDMEGSAVGEYQGAYKDGFVGIGVGVAYYGLRPVVEFMMFNFSMCPTLPGMVPQASFASDGSLLAWLFSKQMTSQYGACPGLKVLAPYSSEDAHGLLKATIRDPDPVVVLENELLYGESFLISAEVLDSSFCLLIGKAKVKREGKDVTITTFSRMVGYAIKAAEIPAKEGISAEVINLRSIRPLDKATINASVRKTSRLVTVEEGCPQHGVGAEICALVIEESFMYLDALSGKAFTAKRMQVLELVGKETMDLLITETGIEVDKKGAQAQDDEDQFSSSQIDGSATASENGKKIETGAEESDDEMKNLHNSSVKKAAEMAVGSIPPLLEGKDILGATRAGSRKTLAFLIPAVEKLHQIRTGVIVIYLIRELAIQIRLSVEVPPAVCKVLLCYHLVFASIWLKYICNKEGLKASSIALTALAEYTGE</sequence>
<dbReference type="GO" id="GO:0004739">
    <property type="term" value="F:pyruvate dehydrogenase (acetyl-transferring) activity"/>
    <property type="evidence" value="ECO:0007669"/>
    <property type="project" value="UniProtKB-UniRule"/>
</dbReference>
<feature type="region of interest" description="Disordered" evidence="5">
    <location>
        <begin position="339"/>
        <end position="365"/>
    </location>
</feature>
<keyword evidence="11" id="KW-1185">Reference proteome</keyword>
<evidence type="ECO:0000259" key="7">
    <source>
        <dbReference type="Pfam" id="PF00270"/>
    </source>
</evidence>
<evidence type="ECO:0000259" key="8">
    <source>
        <dbReference type="Pfam" id="PF02780"/>
    </source>
</evidence>
<dbReference type="InterPro" id="IPR027110">
    <property type="entry name" value="PDHB_mito-type"/>
</dbReference>
<feature type="chain" id="PRO_5020851157" description="Pyruvate dehydrogenase E1 component subunit beta" evidence="6">
    <location>
        <begin position="23"/>
        <end position="500"/>
    </location>
</feature>
<dbReference type="AlphaFoldDB" id="A0A4S4F0U0"/>
<dbReference type="Pfam" id="PF00270">
    <property type="entry name" value="DEAD"/>
    <property type="match status" value="1"/>
</dbReference>
<dbReference type="Pfam" id="PF25074">
    <property type="entry name" value="DUF7798"/>
    <property type="match status" value="1"/>
</dbReference>
<dbReference type="Pfam" id="PF02780">
    <property type="entry name" value="Transketolase_C"/>
    <property type="match status" value="1"/>
</dbReference>
<evidence type="ECO:0000256" key="6">
    <source>
        <dbReference type="SAM" id="SignalP"/>
    </source>
</evidence>
<gene>
    <name evidence="10" type="ORF">TEA_027030</name>
</gene>
<dbReference type="InterPro" id="IPR029061">
    <property type="entry name" value="THDP-binding"/>
</dbReference>
<keyword evidence="2 4" id="KW-0560">Oxidoreductase</keyword>
<evidence type="ECO:0000256" key="4">
    <source>
        <dbReference type="RuleBase" id="RU364074"/>
    </source>
</evidence>
<organism evidence="10 11">
    <name type="scientific">Camellia sinensis var. sinensis</name>
    <name type="common">China tea</name>
    <dbReference type="NCBI Taxonomy" id="542762"/>
    <lineage>
        <taxon>Eukaryota</taxon>
        <taxon>Viridiplantae</taxon>
        <taxon>Streptophyta</taxon>
        <taxon>Embryophyta</taxon>
        <taxon>Tracheophyta</taxon>
        <taxon>Spermatophyta</taxon>
        <taxon>Magnoliopsida</taxon>
        <taxon>eudicotyledons</taxon>
        <taxon>Gunneridae</taxon>
        <taxon>Pentapetalae</taxon>
        <taxon>asterids</taxon>
        <taxon>Ericales</taxon>
        <taxon>Theaceae</taxon>
        <taxon>Camellia</taxon>
    </lineage>
</organism>
<dbReference type="SUPFAM" id="SSF52540">
    <property type="entry name" value="P-loop containing nucleoside triphosphate hydrolases"/>
    <property type="match status" value="1"/>
</dbReference>
<dbReference type="PANTHER" id="PTHR11624">
    <property type="entry name" value="DEHYDROGENASE RELATED"/>
    <property type="match status" value="1"/>
</dbReference>
<dbReference type="GO" id="GO:0006086">
    <property type="term" value="P:pyruvate decarboxylation to acetyl-CoA"/>
    <property type="evidence" value="ECO:0007669"/>
    <property type="project" value="InterPro"/>
</dbReference>
<dbReference type="PANTHER" id="PTHR11624:SF112">
    <property type="entry name" value="PYRUVATE DEHYDROGENASE E1 COMPONENT SUBUNIT BETA-1, MITOCHONDRIAL"/>
    <property type="match status" value="1"/>
</dbReference>
<accession>A0A4S4F0U0</accession>
<dbReference type="InterPro" id="IPR011545">
    <property type="entry name" value="DEAD/DEAH_box_helicase_dom"/>
</dbReference>
<comment type="catalytic activity">
    <reaction evidence="4">
        <text>N(6)-[(R)-lipoyl]-L-lysyl-[protein] + pyruvate + H(+) = N(6)-[(R)-S(8)-acetyldihydrolipoyl]-L-lysyl-[protein] + CO2</text>
        <dbReference type="Rhea" id="RHEA:19189"/>
        <dbReference type="Rhea" id="RHEA-COMP:10474"/>
        <dbReference type="Rhea" id="RHEA-COMP:10478"/>
        <dbReference type="ChEBI" id="CHEBI:15361"/>
        <dbReference type="ChEBI" id="CHEBI:15378"/>
        <dbReference type="ChEBI" id="CHEBI:16526"/>
        <dbReference type="ChEBI" id="CHEBI:83099"/>
        <dbReference type="ChEBI" id="CHEBI:83111"/>
        <dbReference type="EC" id="1.2.4.1"/>
    </reaction>
</comment>
<feature type="compositionally biased region" description="Polar residues" evidence="5">
    <location>
        <begin position="350"/>
        <end position="363"/>
    </location>
</feature>
<dbReference type="EC" id="1.2.4.1" evidence="4"/>
<evidence type="ECO:0000256" key="2">
    <source>
        <dbReference type="ARBA" id="ARBA00023002"/>
    </source>
</evidence>
<feature type="domain" description="DEAD/DEAH-box helicase" evidence="7">
    <location>
        <begin position="397"/>
        <end position="450"/>
    </location>
</feature>
<comment type="function">
    <text evidence="4">The pyruvate dehydrogenase complex catalyzes the overall conversion of pyruvate to acetyl-CoA and CO2.</text>
</comment>
<dbReference type="GO" id="GO:0005524">
    <property type="term" value="F:ATP binding"/>
    <property type="evidence" value="ECO:0007669"/>
    <property type="project" value="InterPro"/>
</dbReference>
<dbReference type="FunFam" id="3.40.50.920:FF:000001">
    <property type="entry name" value="Pyruvate dehydrogenase E1 beta subunit"/>
    <property type="match status" value="1"/>
</dbReference>
<evidence type="ECO:0000256" key="5">
    <source>
        <dbReference type="SAM" id="MobiDB-lite"/>
    </source>
</evidence>
<keyword evidence="6" id="KW-0732">Signal</keyword>
<dbReference type="Gene3D" id="3.40.50.920">
    <property type="match status" value="1"/>
</dbReference>
<dbReference type="InterPro" id="IPR056700">
    <property type="entry name" value="DUF7798"/>
</dbReference>
<protein>
    <recommendedName>
        <fullName evidence="4">Pyruvate dehydrogenase E1 component subunit beta</fullName>
        <ecNumber evidence="4">1.2.4.1</ecNumber>
    </recommendedName>
</protein>
<feature type="signal peptide" evidence="6">
    <location>
        <begin position="1"/>
        <end position="22"/>
    </location>
</feature>
<proteinExistence type="predicted"/>
<evidence type="ECO:0000256" key="1">
    <source>
        <dbReference type="ARBA" id="ARBA00001964"/>
    </source>
</evidence>
<evidence type="ECO:0000256" key="3">
    <source>
        <dbReference type="ARBA" id="ARBA00023052"/>
    </source>
</evidence>